<dbReference type="GO" id="GO:0003779">
    <property type="term" value="F:actin binding"/>
    <property type="evidence" value="ECO:0007669"/>
    <property type="project" value="InterPro"/>
</dbReference>
<dbReference type="OrthoDB" id="10043757at2759"/>
<evidence type="ECO:0000256" key="1">
    <source>
        <dbReference type="SAM" id="MobiDB-lite"/>
    </source>
</evidence>
<dbReference type="GO" id="GO:0045010">
    <property type="term" value="P:actin nucleation"/>
    <property type="evidence" value="ECO:0007669"/>
    <property type="project" value="InterPro"/>
</dbReference>
<feature type="compositionally biased region" description="Polar residues" evidence="1">
    <location>
        <begin position="46"/>
        <end position="63"/>
    </location>
</feature>
<evidence type="ECO:0000313" key="2">
    <source>
        <dbReference type="EMBL" id="CAH1396254.1"/>
    </source>
</evidence>
<keyword evidence="3" id="KW-1185">Reference proteome</keyword>
<accession>A0A9P0H6D4</accession>
<dbReference type="GO" id="GO:0036089">
    <property type="term" value="P:cleavage furrow formation"/>
    <property type="evidence" value="ECO:0007669"/>
    <property type="project" value="TreeGrafter"/>
</dbReference>
<dbReference type="GO" id="GO:0051295">
    <property type="term" value="P:establishment of meiotic spindle localization"/>
    <property type="evidence" value="ECO:0007669"/>
    <property type="project" value="TreeGrafter"/>
</dbReference>
<organism evidence="2 3">
    <name type="scientific">Nezara viridula</name>
    <name type="common">Southern green stink bug</name>
    <name type="synonym">Cimex viridulus</name>
    <dbReference type="NCBI Taxonomy" id="85310"/>
    <lineage>
        <taxon>Eukaryota</taxon>
        <taxon>Metazoa</taxon>
        <taxon>Ecdysozoa</taxon>
        <taxon>Arthropoda</taxon>
        <taxon>Hexapoda</taxon>
        <taxon>Insecta</taxon>
        <taxon>Pterygota</taxon>
        <taxon>Neoptera</taxon>
        <taxon>Paraneoptera</taxon>
        <taxon>Hemiptera</taxon>
        <taxon>Heteroptera</taxon>
        <taxon>Panheteroptera</taxon>
        <taxon>Pentatomomorpha</taxon>
        <taxon>Pentatomoidea</taxon>
        <taxon>Pentatomidae</taxon>
        <taxon>Pentatominae</taxon>
        <taxon>Nezara</taxon>
    </lineage>
</organism>
<dbReference type="GO" id="GO:0030041">
    <property type="term" value="P:actin filament polymerization"/>
    <property type="evidence" value="ECO:0007669"/>
    <property type="project" value="TreeGrafter"/>
</dbReference>
<dbReference type="PANTHER" id="PTHR21345">
    <property type="entry name" value="SPIRE"/>
    <property type="match status" value="1"/>
</dbReference>
<dbReference type="PANTHER" id="PTHR21345:SF3">
    <property type="entry name" value="PROTEIN SPIRE"/>
    <property type="match status" value="1"/>
</dbReference>
<dbReference type="GO" id="GO:0051639">
    <property type="term" value="P:actin filament network formation"/>
    <property type="evidence" value="ECO:0007669"/>
    <property type="project" value="TreeGrafter"/>
</dbReference>
<dbReference type="Proteomes" id="UP001152798">
    <property type="component" value="Chromosome 3"/>
</dbReference>
<reference evidence="2" key="1">
    <citation type="submission" date="2022-01" db="EMBL/GenBank/DDBJ databases">
        <authorList>
            <person name="King R."/>
        </authorList>
    </citation>
    <scope>NUCLEOTIDE SEQUENCE</scope>
</reference>
<gene>
    <name evidence="2" type="ORF">NEZAVI_LOCUS6358</name>
</gene>
<protein>
    <submittedName>
        <fullName evidence="2">Uncharacterized protein</fullName>
    </submittedName>
</protein>
<dbReference type="GO" id="GO:0048193">
    <property type="term" value="P:Golgi vesicle transport"/>
    <property type="evidence" value="ECO:0007669"/>
    <property type="project" value="TreeGrafter"/>
</dbReference>
<feature type="region of interest" description="Disordered" evidence="1">
    <location>
        <begin position="39"/>
        <end position="83"/>
    </location>
</feature>
<sequence length="143" mass="15479">MRIPTEHFSHVPVVALSPSMLSPTEPDDSLSRSLAMKLLPDGVGSAPTSPKLTRSAPPSQMSTSLISEGPISLPPSSPSYAPSDKWRVARARAMGRQKAEKLKGLQMTVCHDCKAMVLQIIKSSRTTRNNAIRNLTLDLSPVY</sequence>
<proteinExistence type="predicted"/>
<dbReference type="GO" id="GO:0040038">
    <property type="term" value="P:polar body extrusion after meiotic divisions"/>
    <property type="evidence" value="ECO:0007669"/>
    <property type="project" value="TreeGrafter"/>
</dbReference>
<dbReference type="GO" id="GO:0005938">
    <property type="term" value="C:cell cortex"/>
    <property type="evidence" value="ECO:0007669"/>
    <property type="project" value="TreeGrafter"/>
</dbReference>
<name>A0A9P0H6D4_NEZVI</name>
<evidence type="ECO:0000313" key="3">
    <source>
        <dbReference type="Proteomes" id="UP001152798"/>
    </source>
</evidence>
<dbReference type="InterPro" id="IPR029901">
    <property type="entry name" value="Spire"/>
</dbReference>
<dbReference type="GO" id="GO:0008017">
    <property type="term" value="F:microtubule binding"/>
    <property type="evidence" value="ECO:0007669"/>
    <property type="project" value="TreeGrafter"/>
</dbReference>
<dbReference type="EMBL" id="OV725079">
    <property type="protein sequence ID" value="CAH1396254.1"/>
    <property type="molecule type" value="Genomic_DNA"/>
</dbReference>
<dbReference type="GO" id="GO:0030659">
    <property type="term" value="C:cytoplasmic vesicle membrane"/>
    <property type="evidence" value="ECO:0007669"/>
    <property type="project" value="TreeGrafter"/>
</dbReference>
<dbReference type="AlphaFoldDB" id="A0A9P0H6D4"/>